<evidence type="ECO:0000256" key="3">
    <source>
        <dbReference type="RuleBase" id="RU000363"/>
    </source>
</evidence>
<dbReference type="GO" id="GO:0016491">
    <property type="term" value="F:oxidoreductase activity"/>
    <property type="evidence" value="ECO:0007669"/>
    <property type="project" value="UniProtKB-KW"/>
</dbReference>
<dbReference type="OrthoDB" id="9804774at2"/>
<name>A0A1M5TK63_9BURK</name>
<gene>
    <name evidence="5" type="ORF">SAMN04488135_103405</name>
</gene>
<dbReference type="RefSeq" id="WP_073102557.1">
    <property type="nucleotide sequence ID" value="NZ_FQXE01000003.1"/>
</dbReference>
<dbReference type="SUPFAM" id="SSF51735">
    <property type="entry name" value="NAD(P)-binding Rossmann-fold domains"/>
    <property type="match status" value="1"/>
</dbReference>
<dbReference type="STRING" id="658167.SAMN04488135_103405"/>
<organism evidence="5 6">
    <name type="scientific">Pollutimonas bauzanensis</name>
    <dbReference type="NCBI Taxonomy" id="658167"/>
    <lineage>
        <taxon>Bacteria</taxon>
        <taxon>Pseudomonadati</taxon>
        <taxon>Pseudomonadota</taxon>
        <taxon>Betaproteobacteria</taxon>
        <taxon>Burkholderiales</taxon>
        <taxon>Alcaligenaceae</taxon>
        <taxon>Pollutimonas</taxon>
    </lineage>
</organism>
<dbReference type="InterPro" id="IPR002347">
    <property type="entry name" value="SDR_fam"/>
</dbReference>
<dbReference type="AlphaFoldDB" id="A0A1M5TK63"/>
<accession>A0A1M5TK63</accession>
<dbReference type="PANTHER" id="PTHR45024">
    <property type="entry name" value="DEHYDROGENASES, SHORT CHAIN"/>
    <property type="match status" value="1"/>
</dbReference>
<reference evidence="5 6" key="1">
    <citation type="submission" date="2016-11" db="EMBL/GenBank/DDBJ databases">
        <authorList>
            <person name="Jaros S."/>
            <person name="Januszkiewicz K."/>
            <person name="Wedrychowicz H."/>
        </authorList>
    </citation>
    <scope>NUCLEOTIDE SEQUENCE [LARGE SCALE GENOMIC DNA]</scope>
    <source>
        <strain evidence="5 6">CGMCC 1.10190</strain>
    </source>
</reference>
<dbReference type="FunFam" id="3.40.50.720:FF:000173">
    <property type="entry name" value="3-oxoacyl-[acyl-carrier protein] reductase"/>
    <property type="match status" value="1"/>
</dbReference>
<dbReference type="EMBL" id="FQXE01000003">
    <property type="protein sequence ID" value="SHH51094.1"/>
    <property type="molecule type" value="Genomic_DNA"/>
</dbReference>
<comment type="similarity">
    <text evidence="1 3">Belongs to the short-chain dehydrogenases/reductases (SDR) family.</text>
</comment>
<dbReference type="Proteomes" id="UP000184226">
    <property type="component" value="Unassembled WGS sequence"/>
</dbReference>
<sequence>MLLSNKVALVTGAGQGIGATLARALADAGASVIVNDINHGKADEVAHAIAAAGGRAVAQHSDISTFGGADAAVQAAIDAYGRIDILVNNAGILRDRMSYNMTESEWDQVIAVCLKGTFACARAAIREMRRIGEGGRIINIASRSGLRGSIGQANYAAAKAGVLGLTRTLCQEVSKFGITVNAISPRAVTDMTNSIPEHVRKKKDASWADTSVVRRGTPEQIAPAVVYLASGEAEWITGQVIGIGGDKLSLWSHPKEVAEAFIFGGWSVENMREMFRASVASELQSVGNKD</sequence>
<feature type="domain" description="Ketoreductase" evidence="4">
    <location>
        <begin position="6"/>
        <end position="210"/>
    </location>
</feature>
<evidence type="ECO:0000313" key="6">
    <source>
        <dbReference type="Proteomes" id="UP000184226"/>
    </source>
</evidence>
<keyword evidence="6" id="KW-1185">Reference proteome</keyword>
<dbReference type="PRINTS" id="PR00080">
    <property type="entry name" value="SDRFAMILY"/>
</dbReference>
<evidence type="ECO:0000256" key="1">
    <source>
        <dbReference type="ARBA" id="ARBA00006484"/>
    </source>
</evidence>
<dbReference type="PRINTS" id="PR00081">
    <property type="entry name" value="GDHRDH"/>
</dbReference>
<evidence type="ECO:0000256" key="2">
    <source>
        <dbReference type="ARBA" id="ARBA00023002"/>
    </source>
</evidence>
<dbReference type="Pfam" id="PF00106">
    <property type="entry name" value="adh_short"/>
    <property type="match status" value="1"/>
</dbReference>
<proteinExistence type="inferred from homology"/>
<dbReference type="Gene3D" id="3.40.50.720">
    <property type="entry name" value="NAD(P)-binding Rossmann-like Domain"/>
    <property type="match status" value="1"/>
</dbReference>
<dbReference type="PROSITE" id="PS00061">
    <property type="entry name" value="ADH_SHORT"/>
    <property type="match status" value="1"/>
</dbReference>
<dbReference type="PANTHER" id="PTHR45024:SF2">
    <property type="entry name" value="SCP2 DOMAIN-CONTAINING PROTEIN"/>
    <property type="match status" value="1"/>
</dbReference>
<evidence type="ECO:0000313" key="5">
    <source>
        <dbReference type="EMBL" id="SHH51094.1"/>
    </source>
</evidence>
<dbReference type="InterPro" id="IPR036291">
    <property type="entry name" value="NAD(P)-bd_dom_sf"/>
</dbReference>
<dbReference type="SMART" id="SM00822">
    <property type="entry name" value="PKS_KR"/>
    <property type="match status" value="1"/>
</dbReference>
<keyword evidence="2" id="KW-0560">Oxidoreductase</keyword>
<dbReference type="InterPro" id="IPR057326">
    <property type="entry name" value="KR_dom"/>
</dbReference>
<evidence type="ECO:0000259" key="4">
    <source>
        <dbReference type="SMART" id="SM00822"/>
    </source>
</evidence>
<protein>
    <submittedName>
        <fullName evidence="5">NAD(P)-dependent dehydrogenase, short-chain alcohol dehydrogenase family</fullName>
    </submittedName>
</protein>
<dbReference type="InterPro" id="IPR051687">
    <property type="entry name" value="Peroxisomal_Beta-Oxidation"/>
</dbReference>
<dbReference type="InterPro" id="IPR020904">
    <property type="entry name" value="Sc_DH/Rdtase_CS"/>
</dbReference>